<protein>
    <submittedName>
        <fullName evidence="2">SFRICE_018634</fullName>
    </submittedName>
</protein>
<name>A0A2H1VU38_SPOFR</name>
<proteinExistence type="predicted"/>
<reference evidence="2" key="1">
    <citation type="submission" date="2016-07" db="EMBL/GenBank/DDBJ databases">
        <authorList>
            <person name="Bretaudeau A."/>
        </authorList>
    </citation>
    <scope>NUCLEOTIDE SEQUENCE</scope>
    <source>
        <strain evidence="2">Rice</strain>
        <tissue evidence="2">Whole body</tissue>
    </source>
</reference>
<dbReference type="EMBL" id="ODYU01004290">
    <property type="protein sequence ID" value="SOQ44002.1"/>
    <property type="molecule type" value="Genomic_DNA"/>
</dbReference>
<sequence length="422" mass="46540">MKHNASVVSRRCTARPWCHSSRAGPAVPKHGEPTLLCLGLGYASHVGIADDAVRTMRISGRSLNEETSHLIVSRLPAFWELGIYGLLRNRGLERLQRGVIVIGPPVTSLTQRKRGFTSVFCEAVVSLRSSRPSSAEAWLSHARKYFYMELDDTLTKALELSWGWRLWRSGARVSTGALTMLALRELPPRRDALLPGPADDEPVDDLYHNTRKLLKANPPLTSVTGDHHAVQCVKQRWPFHHPPLNYPLTKICTIGAVAGQLAAAQRVAGSIPARSNTLCDPQIVVSGLGVMLVARSLELCPVYGNRLTPYYMGLITQMVKSGCTLYRAALRAVIVCGRRARVAHRSNRTRPVRAPQRAIRPPQMGPTGSIPARSNSVCSTNCCFESRCDMYVNLYVYKRTHDTGDNPSVGQSFVKKSLGNTE</sequence>
<evidence type="ECO:0000256" key="1">
    <source>
        <dbReference type="SAM" id="MobiDB-lite"/>
    </source>
</evidence>
<organism evidence="2">
    <name type="scientific">Spodoptera frugiperda</name>
    <name type="common">Fall armyworm</name>
    <dbReference type="NCBI Taxonomy" id="7108"/>
    <lineage>
        <taxon>Eukaryota</taxon>
        <taxon>Metazoa</taxon>
        <taxon>Ecdysozoa</taxon>
        <taxon>Arthropoda</taxon>
        <taxon>Hexapoda</taxon>
        <taxon>Insecta</taxon>
        <taxon>Pterygota</taxon>
        <taxon>Neoptera</taxon>
        <taxon>Endopterygota</taxon>
        <taxon>Lepidoptera</taxon>
        <taxon>Glossata</taxon>
        <taxon>Ditrysia</taxon>
        <taxon>Noctuoidea</taxon>
        <taxon>Noctuidae</taxon>
        <taxon>Amphipyrinae</taxon>
        <taxon>Spodoptera</taxon>
    </lineage>
</organism>
<feature type="region of interest" description="Disordered" evidence="1">
    <location>
        <begin position="346"/>
        <end position="366"/>
    </location>
</feature>
<accession>A0A2H1VU38</accession>
<evidence type="ECO:0000313" key="2">
    <source>
        <dbReference type="EMBL" id="SOQ44002.1"/>
    </source>
</evidence>
<gene>
    <name evidence="2" type="ORF">SFRICE_018634</name>
</gene>
<dbReference type="AlphaFoldDB" id="A0A2H1VU38"/>